<evidence type="ECO:0000313" key="4">
    <source>
        <dbReference type="EMBL" id="MDX8152277.1"/>
    </source>
</evidence>
<dbReference type="Pfam" id="PF13517">
    <property type="entry name" value="FG-GAP_3"/>
    <property type="match status" value="3"/>
</dbReference>
<evidence type="ECO:0000256" key="2">
    <source>
        <dbReference type="SAM" id="MobiDB-lite"/>
    </source>
</evidence>
<feature type="compositionally biased region" description="Pro residues" evidence="2">
    <location>
        <begin position="1"/>
        <end position="15"/>
    </location>
</feature>
<dbReference type="Proteomes" id="UP001277761">
    <property type="component" value="Unassembled WGS sequence"/>
</dbReference>
<dbReference type="Pfam" id="PF01839">
    <property type="entry name" value="FG-GAP"/>
    <property type="match status" value="1"/>
</dbReference>
<proteinExistence type="predicted"/>
<dbReference type="PANTHER" id="PTHR44103">
    <property type="entry name" value="PROPROTEIN CONVERTASE P"/>
    <property type="match status" value="1"/>
</dbReference>
<feature type="compositionally biased region" description="Pro residues" evidence="2">
    <location>
        <begin position="723"/>
        <end position="734"/>
    </location>
</feature>
<comment type="caution">
    <text evidence="4">The sequence shown here is derived from an EMBL/GenBank/DDBJ whole genome shotgun (WGS) entry which is preliminary data.</text>
</comment>
<dbReference type="InterPro" id="IPR006311">
    <property type="entry name" value="TAT_signal"/>
</dbReference>
<dbReference type="Gene3D" id="2.130.10.130">
    <property type="entry name" value="Integrin alpha, N-terminal"/>
    <property type="match status" value="2"/>
</dbReference>
<dbReference type="InterPro" id="IPR028994">
    <property type="entry name" value="Integrin_alpha_N"/>
</dbReference>
<accession>A0ABU4VKB9</accession>
<dbReference type="RefSeq" id="WP_319954432.1">
    <property type="nucleotide sequence ID" value="NZ_JAXAVX010000005.1"/>
</dbReference>
<feature type="region of interest" description="Disordered" evidence="2">
    <location>
        <begin position="703"/>
        <end position="748"/>
    </location>
</feature>
<dbReference type="InterPro" id="IPR013517">
    <property type="entry name" value="FG-GAP"/>
</dbReference>
<gene>
    <name evidence="4" type="ORF">SK069_11770</name>
</gene>
<feature type="compositionally biased region" description="Polar residues" evidence="2">
    <location>
        <begin position="707"/>
        <end position="719"/>
    </location>
</feature>
<feature type="chain" id="PRO_5045332465" evidence="3">
    <location>
        <begin position="46"/>
        <end position="934"/>
    </location>
</feature>
<sequence length="934" mass="96576">MPTPDTRPTARPTPPRSSRGRRRLRAAAALVTATCALVLAAPAAAAPELGPVETLYNVPGPWGLDAADMNGDGRLDVVTVGYADDQVRVALQQEDGSFGTPSVVGSASAFSNGLEVGELDGDGRPDIAVHSTDGMIHPLRQNADGTFTDAPFAPPQTLFRSLGIGDANDDGRNDIVVATPGSLWIMLQQANGTFVAEPALSVGSQVETIDFGDVDGDGTTEIALADFTASRVHVVGRQGGSFAIEHTYNLPNWPWSVAVGDLDGDGRDEIVASQTGGLVILEHEGGAYTIRPGSLPVDSGTFIRLADFDGDGRLDIFAVGDSWANPTRAQILHQQADGTFTVTHQPFGTTLQPWAVAIGDIDGDGNPDALIASADDDRVALLHNRRDTTDPVITVTTPVQDATYARGATVNADFACSDGARGSGIDSCTGTVADGQPIDTATLGTKTFKVTAEDEAGNTAEKTVTYTVVDDIDPTITITTPVDNATYARGATVNADYACADETGGSGIDSCTGTVADGQPIDTATLGTKTFKVTAEDEAGNTAEKTVTYTVVDETDPSIDIDSPTDDAPYARGATVLADFLCADDEGGSGLTSCVGTVADGQPIDTATLGTKTFKVTAEDEAGNTAERTVEYTVTDQTDPTIELTTPVDGATYVRGATVSADYACADEAAGSGIAACTGTVPNGEPIDTGSAGAKTFTVTAKDAAGNSASKTVSYTVSEPATDPTPDPQPPVPGPREDAAPPAPEPVPSCRTPFVTIVDLRPSGSVAKPRTTLLAVASTSLAGRTVAVRRDGRQVGTGRIGADGRISVTVPAPAGAKARARARYRLVVGDVRSLSLKAARQATISQRKTLSGGRLQVTGRILGVRRATTITVESTPVCGDGRARKTRIRTDRRGGFRVTLAAPSGTTTALTYRVRYANRTVTLPVLLTVPGRTR</sequence>
<feature type="signal peptide" evidence="3">
    <location>
        <begin position="1"/>
        <end position="45"/>
    </location>
</feature>
<dbReference type="PROSITE" id="PS51318">
    <property type="entry name" value="TAT"/>
    <property type="match status" value="1"/>
</dbReference>
<evidence type="ECO:0000256" key="3">
    <source>
        <dbReference type="SAM" id="SignalP"/>
    </source>
</evidence>
<dbReference type="SUPFAM" id="SSF69318">
    <property type="entry name" value="Integrin alpha N-terminal domain"/>
    <property type="match status" value="1"/>
</dbReference>
<keyword evidence="1 3" id="KW-0732">Signal</keyword>
<name>A0ABU4VKB9_9ACTN</name>
<evidence type="ECO:0000313" key="5">
    <source>
        <dbReference type="Proteomes" id="UP001277761"/>
    </source>
</evidence>
<feature type="region of interest" description="Disordered" evidence="2">
    <location>
        <begin position="1"/>
        <end position="22"/>
    </location>
</feature>
<keyword evidence="5" id="KW-1185">Reference proteome</keyword>
<organism evidence="4 5">
    <name type="scientific">Patulibacter brassicae</name>
    <dbReference type="NCBI Taxonomy" id="1705717"/>
    <lineage>
        <taxon>Bacteria</taxon>
        <taxon>Bacillati</taxon>
        <taxon>Actinomycetota</taxon>
        <taxon>Thermoleophilia</taxon>
        <taxon>Solirubrobacterales</taxon>
        <taxon>Patulibacteraceae</taxon>
        <taxon>Patulibacter</taxon>
    </lineage>
</organism>
<protein>
    <submittedName>
        <fullName evidence="4">FG-GAP-like repeat-containing protein</fullName>
    </submittedName>
</protein>
<dbReference type="EMBL" id="JAXAVX010000005">
    <property type="protein sequence ID" value="MDX8152277.1"/>
    <property type="molecule type" value="Genomic_DNA"/>
</dbReference>
<evidence type="ECO:0000256" key="1">
    <source>
        <dbReference type="ARBA" id="ARBA00022729"/>
    </source>
</evidence>
<dbReference type="PANTHER" id="PTHR44103:SF1">
    <property type="entry name" value="PROPROTEIN CONVERTASE P"/>
    <property type="match status" value="1"/>
</dbReference>
<reference evidence="4 5" key="1">
    <citation type="submission" date="2023-11" db="EMBL/GenBank/DDBJ databases">
        <authorList>
            <person name="Xu M."/>
            <person name="Jiang T."/>
        </authorList>
    </citation>
    <scope>NUCLEOTIDE SEQUENCE [LARGE SCALE GENOMIC DNA]</scope>
    <source>
        <strain evidence="4 5">SD</strain>
    </source>
</reference>